<gene>
    <name evidence="2" type="ORF">DCAF_LOCUS10881</name>
</gene>
<proteinExistence type="predicted"/>
<accession>A0AAV1RKJ2</accession>
<dbReference type="EMBL" id="CAWUPB010000994">
    <property type="protein sequence ID" value="CAK7335878.1"/>
    <property type="molecule type" value="Genomic_DNA"/>
</dbReference>
<evidence type="ECO:0000313" key="2">
    <source>
        <dbReference type="EMBL" id="CAK7335878.1"/>
    </source>
</evidence>
<feature type="compositionally biased region" description="Basic and acidic residues" evidence="1">
    <location>
        <begin position="97"/>
        <end position="118"/>
    </location>
</feature>
<sequence length="118" mass="13495">MKSIQDLKPFDLKLKQARNLRMEGWIILKEKLLAVTTADSSFPQNQGVLAAQNTQPAALPIQRRKQIDPQDTVGDIYKESKAKPVRPSIQPEQQCEEQFRQPKGHEMKVKTVQRDAET</sequence>
<feature type="region of interest" description="Disordered" evidence="1">
    <location>
        <begin position="79"/>
        <end position="118"/>
    </location>
</feature>
<evidence type="ECO:0000313" key="3">
    <source>
        <dbReference type="Proteomes" id="UP001314170"/>
    </source>
</evidence>
<keyword evidence="3" id="KW-1185">Reference proteome</keyword>
<dbReference type="AlphaFoldDB" id="A0AAV1RKJ2"/>
<name>A0AAV1RKJ2_9ROSI</name>
<evidence type="ECO:0000256" key="1">
    <source>
        <dbReference type="SAM" id="MobiDB-lite"/>
    </source>
</evidence>
<organism evidence="2 3">
    <name type="scientific">Dovyalis caffra</name>
    <dbReference type="NCBI Taxonomy" id="77055"/>
    <lineage>
        <taxon>Eukaryota</taxon>
        <taxon>Viridiplantae</taxon>
        <taxon>Streptophyta</taxon>
        <taxon>Embryophyta</taxon>
        <taxon>Tracheophyta</taxon>
        <taxon>Spermatophyta</taxon>
        <taxon>Magnoliopsida</taxon>
        <taxon>eudicotyledons</taxon>
        <taxon>Gunneridae</taxon>
        <taxon>Pentapetalae</taxon>
        <taxon>rosids</taxon>
        <taxon>fabids</taxon>
        <taxon>Malpighiales</taxon>
        <taxon>Salicaceae</taxon>
        <taxon>Flacourtieae</taxon>
        <taxon>Dovyalis</taxon>
    </lineage>
</organism>
<protein>
    <submittedName>
        <fullName evidence="2">Uncharacterized protein</fullName>
    </submittedName>
</protein>
<reference evidence="2 3" key="1">
    <citation type="submission" date="2024-01" db="EMBL/GenBank/DDBJ databases">
        <authorList>
            <person name="Waweru B."/>
        </authorList>
    </citation>
    <scope>NUCLEOTIDE SEQUENCE [LARGE SCALE GENOMIC DNA]</scope>
</reference>
<dbReference type="Proteomes" id="UP001314170">
    <property type="component" value="Unassembled WGS sequence"/>
</dbReference>
<comment type="caution">
    <text evidence="2">The sequence shown here is derived from an EMBL/GenBank/DDBJ whole genome shotgun (WGS) entry which is preliminary data.</text>
</comment>